<protein>
    <submittedName>
        <fullName evidence="1">Uncharacterized protein</fullName>
    </submittedName>
</protein>
<dbReference type="EMBL" id="LXQA011403388">
    <property type="protein sequence ID" value="MCI96012.1"/>
    <property type="molecule type" value="Genomic_DNA"/>
</dbReference>
<evidence type="ECO:0000313" key="2">
    <source>
        <dbReference type="Proteomes" id="UP000265520"/>
    </source>
</evidence>
<keyword evidence="2" id="KW-1185">Reference proteome</keyword>
<name>A0A392W8E8_9FABA</name>
<dbReference type="AlphaFoldDB" id="A0A392W8E8"/>
<sequence>MLLASGQKITEHGAPKLVAQRHLPEILRSRLGKGGGITVLTK</sequence>
<proteinExistence type="predicted"/>
<accession>A0A392W8E8</accession>
<reference evidence="1 2" key="1">
    <citation type="journal article" date="2018" name="Front. Plant Sci.">
        <title>Red Clover (Trifolium pratense) and Zigzag Clover (T. medium) - A Picture of Genomic Similarities and Differences.</title>
        <authorList>
            <person name="Dluhosova J."/>
            <person name="Istvanek J."/>
            <person name="Nedelnik J."/>
            <person name="Repkova J."/>
        </authorList>
    </citation>
    <scope>NUCLEOTIDE SEQUENCE [LARGE SCALE GENOMIC DNA]</scope>
    <source>
        <strain evidence="2">cv. 10/8</strain>
        <tissue evidence="1">Leaf</tissue>
    </source>
</reference>
<organism evidence="1 2">
    <name type="scientific">Trifolium medium</name>
    <dbReference type="NCBI Taxonomy" id="97028"/>
    <lineage>
        <taxon>Eukaryota</taxon>
        <taxon>Viridiplantae</taxon>
        <taxon>Streptophyta</taxon>
        <taxon>Embryophyta</taxon>
        <taxon>Tracheophyta</taxon>
        <taxon>Spermatophyta</taxon>
        <taxon>Magnoliopsida</taxon>
        <taxon>eudicotyledons</taxon>
        <taxon>Gunneridae</taxon>
        <taxon>Pentapetalae</taxon>
        <taxon>rosids</taxon>
        <taxon>fabids</taxon>
        <taxon>Fabales</taxon>
        <taxon>Fabaceae</taxon>
        <taxon>Papilionoideae</taxon>
        <taxon>50 kb inversion clade</taxon>
        <taxon>NPAAA clade</taxon>
        <taxon>Hologalegina</taxon>
        <taxon>IRL clade</taxon>
        <taxon>Trifolieae</taxon>
        <taxon>Trifolium</taxon>
    </lineage>
</organism>
<evidence type="ECO:0000313" key="1">
    <source>
        <dbReference type="EMBL" id="MCI96012.1"/>
    </source>
</evidence>
<dbReference type="Proteomes" id="UP000265520">
    <property type="component" value="Unassembled WGS sequence"/>
</dbReference>
<feature type="non-terminal residue" evidence="1">
    <location>
        <position position="42"/>
    </location>
</feature>
<comment type="caution">
    <text evidence="1">The sequence shown here is derived from an EMBL/GenBank/DDBJ whole genome shotgun (WGS) entry which is preliminary data.</text>
</comment>